<organism evidence="2 3">
    <name type="scientific">Xanthomonas theicola</name>
    <dbReference type="NCBI Taxonomy" id="56464"/>
    <lineage>
        <taxon>Bacteria</taxon>
        <taxon>Pseudomonadati</taxon>
        <taxon>Pseudomonadota</taxon>
        <taxon>Gammaproteobacteria</taxon>
        <taxon>Lysobacterales</taxon>
        <taxon>Lysobacteraceae</taxon>
        <taxon>Xanthomonas</taxon>
    </lineage>
</organism>
<protein>
    <submittedName>
        <fullName evidence="2">Uncharacterized protein</fullName>
    </submittedName>
</protein>
<dbReference type="Proteomes" id="UP000239898">
    <property type="component" value="Unassembled WGS sequence"/>
</dbReference>
<evidence type="ECO:0000313" key="2">
    <source>
        <dbReference type="EMBL" id="PPT74947.1"/>
    </source>
</evidence>
<reference evidence="2 3" key="1">
    <citation type="submission" date="2016-08" db="EMBL/GenBank/DDBJ databases">
        <title>Evolution of the type three secretion system and type three effector repertoires in Xanthomonas.</title>
        <authorList>
            <person name="Merda D."/>
            <person name="Briand M."/>
            <person name="Bosis E."/>
            <person name="Rousseau C."/>
            <person name="Portier P."/>
            <person name="Jacques M.-A."/>
            <person name="Fischer-Le Saux M."/>
        </authorList>
    </citation>
    <scope>NUCLEOTIDE SEQUENCE [LARGE SCALE GENOMIC DNA]</scope>
    <source>
        <strain evidence="2 3">CFBP 4691</strain>
    </source>
</reference>
<proteinExistence type="predicted"/>
<gene>
    <name evidence="2" type="ORF">XthCFBP4691_19860</name>
</gene>
<dbReference type="RefSeq" id="WP_128421938.1">
    <property type="nucleotide sequence ID" value="NZ_CP049017.1"/>
</dbReference>
<accession>A0A2S6Z2C0</accession>
<dbReference type="AlphaFoldDB" id="A0A2S6Z2C0"/>
<name>A0A2S6Z2C0_9XANT</name>
<keyword evidence="3" id="KW-1185">Reference proteome</keyword>
<dbReference type="EMBL" id="MIGX01000217">
    <property type="protein sequence ID" value="PPT74947.1"/>
    <property type="molecule type" value="Genomic_DNA"/>
</dbReference>
<evidence type="ECO:0000313" key="3">
    <source>
        <dbReference type="Proteomes" id="UP000239898"/>
    </source>
</evidence>
<evidence type="ECO:0000256" key="1">
    <source>
        <dbReference type="SAM" id="Coils"/>
    </source>
</evidence>
<keyword evidence="1" id="KW-0175">Coiled coil</keyword>
<sequence>MHSIRISRFDPQEIVGRINALSASNRVRKRQLALAVKDVKRAQRRPVEFSDEQAEQIVADMKKSFHVLSAQNSGMEDEKLANLCTLASLLCGCFSSRMAQVSASIDGRSRMHNDTLKIPFKKKERIMNSYKRRIDALNDDSKKVIRDLDSWFQLLLGKMDFSVREKQIARKHYYAPTVRNRKGIECFSSDDVFSAKEARRRFGGIAIKQWDCGRHTHFFTAKKVDMPTRACYEL</sequence>
<feature type="coiled-coil region" evidence="1">
    <location>
        <begin position="120"/>
        <end position="147"/>
    </location>
</feature>
<comment type="caution">
    <text evidence="2">The sequence shown here is derived from an EMBL/GenBank/DDBJ whole genome shotgun (WGS) entry which is preliminary data.</text>
</comment>